<evidence type="ECO:0000256" key="1">
    <source>
        <dbReference type="ARBA" id="ARBA00010641"/>
    </source>
</evidence>
<evidence type="ECO:0000259" key="5">
    <source>
        <dbReference type="Pfam" id="PF04542"/>
    </source>
</evidence>
<dbReference type="GO" id="GO:0016987">
    <property type="term" value="F:sigma factor activity"/>
    <property type="evidence" value="ECO:0007669"/>
    <property type="project" value="UniProtKB-KW"/>
</dbReference>
<dbReference type="Gene3D" id="1.10.1740.10">
    <property type="match status" value="1"/>
</dbReference>
<dbReference type="Pfam" id="PF04542">
    <property type="entry name" value="Sigma70_r2"/>
    <property type="match status" value="1"/>
</dbReference>
<accession>A0A6B0U5M5</accession>
<dbReference type="InterPro" id="IPR013324">
    <property type="entry name" value="RNA_pol_sigma_r3/r4-like"/>
</dbReference>
<dbReference type="Pfam" id="PF08281">
    <property type="entry name" value="Sigma70_r4_2"/>
    <property type="match status" value="1"/>
</dbReference>
<comment type="caution">
    <text evidence="7">The sequence shown here is derived from an EMBL/GenBank/DDBJ whole genome shotgun (WGS) entry which is preliminary data.</text>
</comment>
<sequence>MSDTLSSGASFVPSDNTATARDNWTELLVRIAEHRDQSAFAALFRHFGPRVRSYLMKSGASPTMAEEAMQEAMAAVWHKAHLFNPTKASATTWIFTVARNKRIDAIRQQKRPEPEELPWAMSETPEQEEEVARMEESKLLAEAIGKLPERQQKLIRLAYFGEMSHSEIAADTGLPIGTIKSRIRLGLERLRYEMSTKTV</sequence>
<comment type="similarity">
    <text evidence="1">Belongs to the sigma-70 factor family. ECF subfamily.</text>
</comment>
<reference evidence="7 8" key="1">
    <citation type="submission" date="2019-12" db="EMBL/GenBank/DDBJ databases">
        <title>Strain KN286 was isolated from seawater, which was collected from Caroline Seamount in the tropical western Pacific.</title>
        <authorList>
            <person name="Wang Q."/>
        </authorList>
    </citation>
    <scope>NUCLEOTIDE SEQUENCE [LARGE SCALE GENOMIC DNA]</scope>
    <source>
        <strain evidence="7 8">KN286</strain>
    </source>
</reference>
<protein>
    <submittedName>
        <fullName evidence="7">Sigma-70 family RNA polymerase sigma factor</fullName>
    </submittedName>
</protein>
<name>A0A6B0U5M5_9RHOB</name>
<dbReference type="GO" id="GO:0003677">
    <property type="term" value="F:DNA binding"/>
    <property type="evidence" value="ECO:0007669"/>
    <property type="project" value="InterPro"/>
</dbReference>
<proteinExistence type="inferred from homology"/>
<keyword evidence="4" id="KW-0804">Transcription</keyword>
<dbReference type="EMBL" id="WUWG01000005">
    <property type="protein sequence ID" value="MXU66211.1"/>
    <property type="molecule type" value="Genomic_DNA"/>
</dbReference>
<dbReference type="GO" id="GO:0006352">
    <property type="term" value="P:DNA-templated transcription initiation"/>
    <property type="evidence" value="ECO:0007669"/>
    <property type="project" value="InterPro"/>
</dbReference>
<evidence type="ECO:0000313" key="8">
    <source>
        <dbReference type="Proteomes" id="UP000436016"/>
    </source>
</evidence>
<evidence type="ECO:0000256" key="2">
    <source>
        <dbReference type="ARBA" id="ARBA00023015"/>
    </source>
</evidence>
<keyword evidence="8" id="KW-1185">Reference proteome</keyword>
<dbReference type="PANTHER" id="PTHR43133">
    <property type="entry name" value="RNA POLYMERASE ECF-TYPE SIGMA FACTO"/>
    <property type="match status" value="1"/>
</dbReference>
<evidence type="ECO:0000256" key="4">
    <source>
        <dbReference type="ARBA" id="ARBA00023163"/>
    </source>
</evidence>
<dbReference type="CDD" id="cd06171">
    <property type="entry name" value="Sigma70_r4"/>
    <property type="match status" value="1"/>
</dbReference>
<keyword evidence="2" id="KW-0805">Transcription regulation</keyword>
<evidence type="ECO:0000313" key="7">
    <source>
        <dbReference type="EMBL" id="MXU66211.1"/>
    </source>
</evidence>
<dbReference type="SUPFAM" id="SSF88946">
    <property type="entry name" value="Sigma2 domain of RNA polymerase sigma factors"/>
    <property type="match status" value="1"/>
</dbReference>
<dbReference type="SUPFAM" id="SSF88659">
    <property type="entry name" value="Sigma3 and sigma4 domains of RNA polymerase sigma factors"/>
    <property type="match status" value="1"/>
</dbReference>
<dbReference type="InterPro" id="IPR013325">
    <property type="entry name" value="RNA_pol_sigma_r2"/>
</dbReference>
<dbReference type="InterPro" id="IPR039425">
    <property type="entry name" value="RNA_pol_sigma-70-like"/>
</dbReference>
<evidence type="ECO:0000259" key="6">
    <source>
        <dbReference type="Pfam" id="PF08281"/>
    </source>
</evidence>
<dbReference type="AlphaFoldDB" id="A0A6B0U5M5"/>
<dbReference type="Proteomes" id="UP000436016">
    <property type="component" value="Unassembled WGS sequence"/>
</dbReference>
<dbReference type="NCBIfam" id="TIGR02937">
    <property type="entry name" value="sigma70-ECF"/>
    <property type="match status" value="1"/>
</dbReference>
<dbReference type="InterPro" id="IPR014284">
    <property type="entry name" value="RNA_pol_sigma-70_dom"/>
</dbReference>
<evidence type="ECO:0000256" key="3">
    <source>
        <dbReference type="ARBA" id="ARBA00023082"/>
    </source>
</evidence>
<dbReference type="InterPro" id="IPR036388">
    <property type="entry name" value="WH-like_DNA-bd_sf"/>
</dbReference>
<dbReference type="InterPro" id="IPR013249">
    <property type="entry name" value="RNA_pol_sigma70_r4_t2"/>
</dbReference>
<dbReference type="Gene3D" id="1.10.10.10">
    <property type="entry name" value="Winged helix-like DNA-binding domain superfamily/Winged helix DNA-binding domain"/>
    <property type="match status" value="1"/>
</dbReference>
<gene>
    <name evidence="7" type="ORF">GSH16_12225</name>
</gene>
<keyword evidence="3" id="KW-0731">Sigma factor</keyword>
<feature type="domain" description="RNA polymerase sigma-70 region 2" evidence="5">
    <location>
        <begin position="43"/>
        <end position="111"/>
    </location>
</feature>
<dbReference type="PANTHER" id="PTHR43133:SF62">
    <property type="entry name" value="RNA POLYMERASE SIGMA FACTOR SIGZ"/>
    <property type="match status" value="1"/>
</dbReference>
<organism evidence="7 8">
    <name type="scientific">Oceanomicrobium pacificus</name>
    <dbReference type="NCBI Taxonomy" id="2692916"/>
    <lineage>
        <taxon>Bacteria</taxon>
        <taxon>Pseudomonadati</taxon>
        <taxon>Pseudomonadota</taxon>
        <taxon>Alphaproteobacteria</taxon>
        <taxon>Rhodobacterales</taxon>
        <taxon>Paracoccaceae</taxon>
        <taxon>Oceanomicrobium</taxon>
    </lineage>
</organism>
<dbReference type="InterPro" id="IPR007627">
    <property type="entry name" value="RNA_pol_sigma70_r2"/>
</dbReference>
<feature type="domain" description="RNA polymerase sigma factor 70 region 4 type 2" evidence="6">
    <location>
        <begin position="139"/>
        <end position="190"/>
    </location>
</feature>